<dbReference type="Gene3D" id="3.10.350.10">
    <property type="entry name" value="LysM domain"/>
    <property type="match status" value="1"/>
</dbReference>
<dbReference type="PROSITE" id="PS51782">
    <property type="entry name" value="LYSM"/>
    <property type="match status" value="1"/>
</dbReference>
<accession>A0A542DVV5</accession>
<keyword evidence="1" id="KW-0472">Membrane</keyword>
<dbReference type="EMBL" id="VFMN01000001">
    <property type="protein sequence ID" value="TQJ07044.1"/>
    <property type="molecule type" value="Genomic_DNA"/>
</dbReference>
<dbReference type="AlphaFoldDB" id="A0A542DVV5"/>
<keyword evidence="4" id="KW-1185">Reference proteome</keyword>
<proteinExistence type="predicted"/>
<evidence type="ECO:0000256" key="1">
    <source>
        <dbReference type="SAM" id="Phobius"/>
    </source>
</evidence>
<evidence type="ECO:0000313" key="3">
    <source>
        <dbReference type="EMBL" id="TQJ07044.1"/>
    </source>
</evidence>
<comment type="caution">
    <text evidence="3">The sequence shown here is derived from an EMBL/GenBank/DDBJ whole genome shotgun (WGS) entry which is preliminary data.</text>
</comment>
<dbReference type="InterPro" id="IPR018392">
    <property type="entry name" value="LysM"/>
</dbReference>
<evidence type="ECO:0000313" key="4">
    <source>
        <dbReference type="Proteomes" id="UP000317893"/>
    </source>
</evidence>
<protein>
    <recommendedName>
        <fullName evidence="2">LysM domain-containing protein</fullName>
    </recommendedName>
</protein>
<evidence type="ECO:0000259" key="2">
    <source>
        <dbReference type="PROSITE" id="PS51782"/>
    </source>
</evidence>
<reference evidence="3 4" key="1">
    <citation type="submission" date="2019-06" db="EMBL/GenBank/DDBJ databases">
        <title>Sequencing the genomes of 1000 actinobacteria strains.</title>
        <authorList>
            <person name="Klenk H.-P."/>
        </authorList>
    </citation>
    <scope>NUCLEOTIDE SEQUENCE [LARGE SCALE GENOMIC DNA]</scope>
    <source>
        <strain evidence="3 4">DSM 18607</strain>
    </source>
</reference>
<dbReference type="RefSeq" id="WP_141845805.1">
    <property type="nucleotide sequence ID" value="NZ_BAAAPR010000018.1"/>
</dbReference>
<name>A0A542DVV5_9MICO</name>
<dbReference type="OrthoDB" id="4869632at2"/>
<keyword evidence="1" id="KW-0812">Transmembrane</keyword>
<feature type="domain" description="LysM" evidence="2">
    <location>
        <begin position="78"/>
        <end position="127"/>
    </location>
</feature>
<dbReference type="Proteomes" id="UP000317893">
    <property type="component" value="Unassembled WGS sequence"/>
</dbReference>
<dbReference type="Pfam" id="PF01476">
    <property type="entry name" value="LysM"/>
    <property type="match status" value="1"/>
</dbReference>
<keyword evidence="1" id="KW-1133">Transmembrane helix</keyword>
<dbReference type="InterPro" id="IPR036779">
    <property type="entry name" value="LysM_dom_sf"/>
</dbReference>
<gene>
    <name evidence="3" type="ORF">FB458_0090</name>
</gene>
<sequence length="131" mass="13165">MSAAAVWSVAPATDLVGAPSRRPELRLVPTGRAARAASAPLRITRFGRLLVLASAVTLGVVLLVSVLGAGSAAATIDHTVTVSSGQTLSQVAAHELPGLPVDEGVAQIQLANGLSSLQVHAGQRLAIPALP</sequence>
<feature type="transmembrane region" description="Helical" evidence="1">
    <location>
        <begin position="49"/>
        <end position="74"/>
    </location>
</feature>
<organism evidence="3 4">
    <name type="scientific">Lapillicoccus jejuensis</name>
    <dbReference type="NCBI Taxonomy" id="402171"/>
    <lineage>
        <taxon>Bacteria</taxon>
        <taxon>Bacillati</taxon>
        <taxon>Actinomycetota</taxon>
        <taxon>Actinomycetes</taxon>
        <taxon>Micrococcales</taxon>
        <taxon>Intrasporangiaceae</taxon>
        <taxon>Lapillicoccus</taxon>
    </lineage>
</organism>